<dbReference type="EMBL" id="JAGSSV010000002">
    <property type="protein sequence ID" value="MBR7887780.1"/>
    <property type="molecule type" value="Genomic_DNA"/>
</dbReference>
<dbReference type="PROSITE" id="PS51318">
    <property type="entry name" value="TAT"/>
    <property type="match status" value="1"/>
</dbReference>
<protein>
    <submittedName>
        <fullName evidence="6">FAD-binding protein</fullName>
    </submittedName>
</protein>
<dbReference type="PANTHER" id="PTHR11632:SF73">
    <property type="entry name" value="BLR3196 PROTEIN"/>
    <property type="match status" value="1"/>
</dbReference>
<evidence type="ECO:0000256" key="1">
    <source>
        <dbReference type="ARBA" id="ARBA00022630"/>
    </source>
</evidence>
<dbReference type="Pfam" id="PF00890">
    <property type="entry name" value="FAD_binding_2"/>
    <property type="match status" value="1"/>
</dbReference>
<dbReference type="InterPro" id="IPR030664">
    <property type="entry name" value="SdhA/FrdA/AprA"/>
</dbReference>
<feature type="domain" description="Fumarate reductase/succinate dehydrogenase flavoprotein-like C-terminal" evidence="5">
    <location>
        <begin position="504"/>
        <end position="605"/>
    </location>
</feature>
<evidence type="ECO:0000256" key="2">
    <source>
        <dbReference type="ARBA" id="ARBA00023002"/>
    </source>
</evidence>
<keyword evidence="1" id="KW-0285">Flavoprotein</keyword>
<reference evidence="7" key="1">
    <citation type="submission" date="2023-07" db="EMBL/GenBank/DDBJ databases">
        <title>Marinomonas vulgaris A79, complete genome.</title>
        <authorList>
            <person name="Ying J.-J."/>
        </authorList>
    </citation>
    <scope>NUCLEOTIDE SEQUENCE [LARGE SCALE GENOMIC DNA]</scope>
    <source>
        <strain evidence="7">A79</strain>
    </source>
</reference>
<evidence type="ECO:0000259" key="4">
    <source>
        <dbReference type="Pfam" id="PF00890"/>
    </source>
</evidence>
<accession>A0ABS5H888</accession>
<dbReference type="PANTHER" id="PTHR11632">
    <property type="entry name" value="SUCCINATE DEHYDROGENASE 2 FLAVOPROTEIN SUBUNIT"/>
    <property type="match status" value="1"/>
</dbReference>
<feature type="domain" description="FAD-dependent oxidoreductase 2 FAD-binding" evidence="4">
    <location>
        <begin position="72"/>
        <end position="167"/>
    </location>
</feature>
<dbReference type="Pfam" id="PF02910">
    <property type="entry name" value="Succ_DH_flav_C"/>
    <property type="match status" value="1"/>
</dbReference>
<sequence>MSKENQAKPSTSDNKDAINVSRRTFLGAGAAAVSVTAIAAGAQASSSMGAPTVVNLPSVKDDEFTSDIIETDVLVIGSGIAGLFAAIKAHDAGAKVIMVSKGRLGSSGMTPFGKGVFSYDKKNTKMSEDDYLKKVATSAIGTNNPVFTKLLLEHSYDRVQELKSWGFFDSPLCFDSFSKPMNERKIPIFERIMMTHLHKEQGRVVGASGFSVAENKIVHFSAKSVILCTGAGAFKPNGFPMCDLTHDGSIMAYNIGAKITGKEWADGHPASAANSGSSYDNWHGQVEQKPSIEGAEIRHDLGVDLNYSAYMNGGPVSMGPGSPSEKEAVVVGGPWVPEEFKRVGGPPSGDNGGDRPSGPPPGMGQTSGLHAIWAKLTGQKQSAPQGPPGMMGESVGGSTAGMSIHKSEGLVPIDANGLSTIPGLWASGDALGSHQTGGIYTQIGSSMAGSAVQGALAGEAAAKASKLVELLPIPMDTLAQTKTDILAPLKRTKGYKPAWVTQVLQSVMIPNFVLYVKKERMMDAALAYVEELRDHHVPMLVASDRHHLRLAHETANMVISAEMKMKASMMRKESRCSHYRLDYPDVDYENWNAWITIHQSDDGEMILEKQYWDKWPKFS</sequence>
<keyword evidence="2" id="KW-0560">Oxidoreductase</keyword>
<dbReference type="InterPro" id="IPR006311">
    <property type="entry name" value="TAT_signal"/>
</dbReference>
<dbReference type="PRINTS" id="PR00411">
    <property type="entry name" value="PNDRDTASEI"/>
</dbReference>
<dbReference type="PIRSF" id="PIRSF000171">
    <property type="entry name" value="SDHA_APRA_LASPO"/>
    <property type="match status" value="1"/>
</dbReference>
<dbReference type="Gene3D" id="3.50.50.60">
    <property type="entry name" value="FAD/NAD(P)-binding domain"/>
    <property type="match status" value="2"/>
</dbReference>
<proteinExistence type="predicted"/>
<evidence type="ECO:0000256" key="3">
    <source>
        <dbReference type="SAM" id="MobiDB-lite"/>
    </source>
</evidence>
<dbReference type="InterPro" id="IPR015939">
    <property type="entry name" value="Fum_Rdtase/Succ_DH_flav-like_C"/>
</dbReference>
<keyword evidence="7" id="KW-1185">Reference proteome</keyword>
<evidence type="ECO:0000313" key="6">
    <source>
        <dbReference type="EMBL" id="MBR7887780.1"/>
    </source>
</evidence>
<gene>
    <name evidence="6" type="ORF">J9B83_02415</name>
</gene>
<name>A0ABS5H888_9GAMM</name>
<dbReference type="InterPro" id="IPR036188">
    <property type="entry name" value="FAD/NAD-bd_sf"/>
</dbReference>
<dbReference type="RefSeq" id="WP_211535136.1">
    <property type="nucleotide sequence ID" value="NZ_JAGSSV010000002.1"/>
</dbReference>
<evidence type="ECO:0000313" key="7">
    <source>
        <dbReference type="Proteomes" id="UP000679722"/>
    </source>
</evidence>
<dbReference type="Proteomes" id="UP000679722">
    <property type="component" value="Unassembled WGS sequence"/>
</dbReference>
<organism evidence="6 7">
    <name type="scientific">Marinomonas vulgaris</name>
    <dbReference type="NCBI Taxonomy" id="2823372"/>
    <lineage>
        <taxon>Bacteria</taxon>
        <taxon>Pseudomonadati</taxon>
        <taxon>Pseudomonadota</taxon>
        <taxon>Gammaproteobacteria</taxon>
        <taxon>Oceanospirillales</taxon>
        <taxon>Oceanospirillaceae</taxon>
        <taxon>Marinomonas</taxon>
    </lineage>
</organism>
<dbReference type="InterPro" id="IPR003953">
    <property type="entry name" value="FAD-dep_OxRdtase_2_FAD-bd"/>
</dbReference>
<dbReference type="InterPro" id="IPR037099">
    <property type="entry name" value="Fum_R/Succ_DH_flav-like_C_sf"/>
</dbReference>
<comment type="caution">
    <text evidence="6">The sequence shown here is derived from an EMBL/GenBank/DDBJ whole genome shotgun (WGS) entry which is preliminary data.</text>
</comment>
<dbReference type="SUPFAM" id="SSF46977">
    <property type="entry name" value="Succinate dehydrogenase/fumarate reductase flavoprotein C-terminal domain"/>
    <property type="match status" value="1"/>
</dbReference>
<evidence type="ECO:0000259" key="5">
    <source>
        <dbReference type="Pfam" id="PF02910"/>
    </source>
</evidence>
<dbReference type="PRINTS" id="PR00368">
    <property type="entry name" value="FADPNR"/>
</dbReference>
<feature type="region of interest" description="Disordered" evidence="3">
    <location>
        <begin position="337"/>
        <end position="367"/>
    </location>
</feature>
<dbReference type="SUPFAM" id="SSF51905">
    <property type="entry name" value="FAD/NAD(P)-binding domain"/>
    <property type="match status" value="1"/>
</dbReference>